<evidence type="ECO:0000256" key="2">
    <source>
        <dbReference type="SAM" id="Phobius"/>
    </source>
</evidence>
<evidence type="ECO:0000313" key="6">
    <source>
        <dbReference type="Proteomes" id="UP000663861"/>
    </source>
</evidence>
<evidence type="ECO:0000259" key="3">
    <source>
        <dbReference type="Pfam" id="PF20153"/>
    </source>
</evidence>
<dbReference type="EMBL" id="CAJMWX010000302">
    <property type="protein sequence ID" value="CAE6411916.1"/>
    <property type="molecule type" value="Genomic_DNA"/>
</dbReference>
<feature type="transmembrane region" description="Helical" evidence="2">
    <location>
        <begin position="95"/>
        <end position="112"/>
    </location>
</feature>
<evidence type="ECO:0000313" key="5">
    <source>
        <dbReference type="EMBL" id="CAE6526185.1"/>
    </source>
</evidence>
<protein>
    <recommendedName>
        <fullName evidence="3">DUF6535 domain-containing protein</fullName>
    </recommendedName>
</protein>
<organism evidence="5 6">
    <name type="scientific">Rhizoctonia solani</name>
    <dbReference type="NCBI Taxonomy" id="456999"/>
    <lineage>
        <taxon>Eukaryota</taxon>
        <taxon>Fungi</taxon>
        <taxon>Dikarya</taxon>
        <taxon>Basidiomycota</taxon>
        <taxon>Agaricomycotina</taxon>
        <taxon>Agaricomycetes</taxon>
        <taxon>Cantharellales</taxon>
        <taxon>Ceratobasidiaceae</taxon>
        <taxon>Rhizoctonia</taxon>
    </lineage>
</organism>
<dbReference type="Proteomes" id="UP000663861">
    <property type="component" value="Unassembled WGS sequence"/>
</dbReference>
<evidence type="ECO:0000256" key="1">
    <source>
        <dbReference type="SAM" id="MobiDB-lite"/>
    </source>
</evidence>
<feature type="region of interest" description="Disordered" evidence="1">
    <location>
        <begin position="1"/>
        <end position="25"/>
    </location>
</feature>
<name>A0A8H3DFL8_9AGAM</name>
<feature type="transmembrane region" description="Helical" evidence="2">
    <location>
        <begin position="66"/>
        <end position="83"/>
    </location>
</feature>
<evidence type="ECO:0000313" key="4">
    <source>
        <dbReference type="EMBL" id="CAE6411916.1"/>
    </source>
</evidence>
<reference evidence="5" key="1">
    <citation type="submission" date="2021-01" db="EMBL/GenBank/DDBJ databases">
        <authorList>
            <person name="Kaushik A."/>
        </authorList>
    </citation>
    <scope>NUCLEOTIDE SEQUENCE</scope>
    <source>
        <strain evidence="4">AG4-R118</strain>
        <strain evidence="5">AG4-RS23</strain>
    </source>
</reference>
<proteinExistence type="predicted"/>
<dbReference type="Proteomes" id="UP000663888">
    <property type="component" value="Unassembled WGS sequence"/>
</dbReference>
<dbReference type="Pfam" id="PF20153">
    <property type="entry name" value="DUF6535"/>
    <property type="match status" value="1"/>
</dbReference>
<feature type="transmembrane region" description="Helical" evidence="2">
    <location>
        <begin position="234"/>
        <end position="252"/>
    </location>
</feature>
<dbReference type="AlphaFoldDB" id="A0A8H3DFL8"/>
<keyword evidence="2" id="KW-0472">Membrane</keyword>
<dbReference type="InterPro" id="IPR045338">
    <property type="entry name" value="DUF6535"/>
</dbReference>
<feature type="transmembrane region" description="Helical" evidence="2">
    <location>
        <begin position="204"/>
        <end position="228"/>
    </location>
</feature>
<dbReference type="EMBL" id="CAJMWY010004272">
    <property type="protein sequence ID" value="CAE6526185.1"/>
    <property type="molecule type" value="Genomic_DNA"/>
</dbReference>
<keyword evidence="2" id="KW-0812">Transmembrane</keyword>
<feature type="transmembrane region" description="Helical" evidence="2">
    <location>
        <begin position="145"/>
        <end position="163"/>
    </location>
</feature>
<feature type="domain" description="DUF6535" evidence="3">
    <location>
        <begin position="42"/>
        <end position="228"/>
    </location>
</feature>
<gene>
    <name evidence="4" type="ORF">RDB_LOCUS12547</name>
    <name evidence="5" type="ORF">RDB_LOCUS164725</name>
</gene>
<sequence length="302" mass="33091">MPYPLTPLSGGDNKQPNPPNEPWAHLAADDPGAELARDARVWKVYVWETDKWDAELVDGWNKSLDLLLVFAALFSAISTSFLLESSGMLKQDPNAVSASALIAISQALIAIANSSSFDPATTLGIGPDSLTPFTPSRNAVVINTLWYLSLSISIATSFLAMLAKEWCASFAAKFVANRTGHPCDQAHRRTQKWTMIERWKMQEIITFLPSLIHVSLLLFSIGLCVYLWDLNTTTAIPVICVSGAAIIFYMLASSKSTDKATSNALAYIQALSFLKPPRRSDKDKGTSISDTEVMIQDFALEQ</sequence>
<accession>A0A8H3DFL8</accession>
<comment type="caution">
    <text evidence="5">The sequence shown here is derived from an EMBL/GenBank/DDBJ whole genome shotgun (WGS) entry which is preliminary data.</text>
</comment>
<keyword evidence="2" id="KW-1133">Transmembrane helix</keyword>